<dbReference type="PRINTS" id="PR00455">
    <property type="entry name" value="HTHTETR"/>
</dbReference>
<evidence type="ECO:0000256" key="2">
    <source>
        <dbReference type="ARBA" id="ARBA00023015"/>
    </source>
</evidence>
<dbReference type="PRINTS" id="PR00400">
    <property type="entry name" value="TETREPRESSOR"/>
</dbReference>
<dbReference type="GO" id="GO:0046677">
    <property type="term" value="P:response to antibiotic"/>
    <property type="evidence" value="ECO:0007669"/>
    <property type="project" value="InterPro"/>
</dbReference>
<dbReference type="SUPFAM" id="SSF46689">
    <property type="entry name" value="Homeodomain-like"/>
    <property type="match status" value="1"/>
</dbReference>
<dbReference type="InterPro" id="IPR001647">
    <property type="entry name" value="HTH_TetR"/>
</dbReference>
<dbReference type="Pfam" id="PF02909">
    <property type="entry name" value="TetR_C_1"/>
    <property type="match status" value="1"/>
</dbReference>
<name>A0A1H0B521_ALLAB</name>
<dbReference type="InterPro" id="IPR003012">
    <property type="entry name" value="Tet_transcr_reg_TetR"/>
</dbReference>
<dbReference type="InterPro" id="IPR050109">
    <property type="entry name" value="HTH-type_TetR-like_transc_reg"/>
</dbReference>
<dbReference type="RefSeq" id="WP_030426974.1">
    <property type="nucleotide sequence ID" value="NZ_JOEF01000001.1"/>
</dbReference>
<dbReference type="GO" id="GO:0000976">
    <property type="term" value="F:transcription cis-regulatory region binding"/>
    <property type="evidence" value="ECO:0007669"/>
    <property type="project" value="TreeGrafter"/>
</dbReference>
<dbReference type="Pfam" id="PF00440">
    <property type="entry name" value="TetR_N"/>
    <property type="match status" value="1"/>
</dbReference>
<dbReference type="OrthoDB" id="3214072at2"/>
<dbReference type="PROSITE" id="PS50977">
    <property type="entry name" value="HTH_TETR_2"/>
    <property type="match status" value="1"/>
</dbReference>
<dbReference type="STRING" id="211114.SAMN04489726_6477"/>
<dbReference type="Gene3D" id="1.10.357.10">
    <property type="entry name" value="Tetracycline Repressor, domain 2"/>
    <property type="match status" value="1"/>
</dbReference>
<dbReference type="PANTHER" id="PTHR30055:SF151">
    <property type="entry name" value="TRANSCRIPTIONAL REGULATORY PROTEIN"/>
    <property type="match status" value="1"/>
</dbReference>
<evidence type="ECO:0000256" key="1">
    <source>
        <dbReference type="ARBA" id="ARBA00022491"/>
    </source>
</evidence>
<dbReference type="eggNOG" id="COG1309">
    <property type="taxonomic scope" value="Bacteria"/>
</dbReference>
<keyword evidence="8" id="KW-1185">Reference proteome</keyword>
<organism evidence="7 8">
    <name type="scientific">Allokutzneria albata</name>
    <name type="common">Kibdelosporangium albatum</name>
    <dbReference type="NCBI Taxonomy" id="211114"/>
    <lineage>
        <taxon>Bacteria</taxon>
        <taxon>Bacillati</taxon>
        <taxon>Actinomycetota</taxon>
        <taxon>Actinomycetes</taxon>
        <taxon>Pseudonocardiales</taxon>
        <taxon>Pseudonocardiaceae</taxon>
        <taxon>Allokutzneria</taxon>
    </lineage>
</organism>
<dbReference type="EMBL" id="LT629701">
    <property type="protein sequence ID" value="SDN40694.1"/>
    <property type="molecule type" value="Genomic_DNA"/>
</dbReference>
<feature type="DNA-binding region" description="H-T-H motif" evidence="5">
    <location>
        <begin position="30"/>
        <end position="49"/>
    </location>
</feature>
<dbReference type="InterPro" id="IPR009057">
    <property type="entry name" value="Homeodomain-like_sf"/>
</dbReference>
<keyword evidence="3 5" id="KW-0238">DNA-binding</keyword>
<keyword evidence="4" id="KW-0804">Transcription</keyword>
<dbReference type="Proteomes" id="UP000183376">
    <property type="component" value="Chromosome I"/>
</dbReference>
<evidence type="ECO:0000256" key="4">
    <source>
        <dbReference type="ARBA" id="ARBA00023163"/>
    </source>
</evidence>
<evidence type="ECO:0000256" key="3">
    <source>
        <dbReference type="ARBA" id="ARBA00023125"/>
    </source>
</evidence>
<dbReference type="GO" id="GO:0003700">
    <property type="term" value="F:DNA-binding transcription factor activity"/>
    <property type="evidence" value="ECO:0007669"/>
    <property type="project" value="TreeGrafter"/>
</dbReference>
<evidence type="ECO:0000313" key="8">
    <source>
        <dbReference type="Proteomes" id="UP000183376"/>
    </source>
</evidence>
<accession>A0A1H0B521</accession>
<dbReference type="PROSITE" id="PS01081">
    <property type="entry name" value="HTH_TETR_1"/>
    <property type="match status" value="1"/>
</dbReference>
<feature type="domain" description="HTH tetR-type" evidence="6">
    <location>
        <begin position="7"/>
        <end position="67"/>
    </location>
</feature>
<evidence type="ECO:0000259" key="6">
    <source>
        <dbReference type="PROSITE" id="PS50977"/>
    </source>
</evidence>
<dbReference type="AlphaFoldDB" id="A0A1H0B521"/>
<reference evidence="7 8" key="1">
    <citation type="submission" date="2016-10" db="EMBL/GenBank/DDBJ databases">
        <authorList>
            <person name="de Groot N.N."/>
        </authorList>
    </citation>
    <scope>NUCLEOTIDE SEQUENCE [LARGE SCALE GENOMIC DNA]</scope>
    <source>
        <strain evidence="7 8">DSM 44149</strain>
    </source>
</reference>
<sequence length="206" mass="22580">MEGGSRRLDRRRITEAAVELLDEVGLAELSTRRLAAKLGVQSPTLYWHVRNKAELLDLVAEAICADAFDIDETQSWRDQLADGLRQFRALLLRHRDAAELLRERPPSGPRRLGHIDTTVRILLSAGFSEDEVAGIARLLAAHVLASTRSDARSATGLSAEALSDFPHLHRVAPAYSRLSEEDVFELGVEIVLDGLGRRLSGTASPG</sequence>
<dbReference type="PANTHER" id="PTHR30055">
    <property type="entry name" value="HTH-TYPE TRANSCRIPTIONAL REGULATOR RUTR"/>
    <property type="match status" value="1"/>
</dbReference>
<evidence type="ECO:0000313" key="7">
    <source>
        <dbReference type="EMBL" id="SDN40694.1"/>
    </source>
</evidence>
<proteinExistence type="predicted"/>
<dbReference type="InterPro" id="IPR036271">
    <property type="entry name" value="Tet_transcr_reg_TetR-rel_C_sf"/>
</dbReference>
<keyword evidence="1" id="KW-0678">Repressor</keyword>
<dbReference type="GO" id="GO:0045892">
    <property type="term" value="P:negative regulation of DNA-templated transcription"/>
    <property type="evidence" value="ECO:0007669"/>
    <property type="project" value="InterPro"/>
</dbReference>
<gene>
    <name evidence="7" type="ORF">SAMN04489726_6477</name>
</gene>
<protein>
    <submittedName>
        <fullName evidence="7">Transcriptional regulator, TetR family</fullName>
    </submittedName>
</protein>
<dbReference type="Gene3D" id="1.10.10.60">
    <property type="entry name" value="Homeodomain-like"/>
    <property type="match status" value="1"/>
</dbReference>
<keyword evidence="2" id="KW-0805">Transcription regulation</keyword>
<dbReference type="InterPro" id="IPR004111">
    <property type="entry name" value="Repressor_TetR_C"/>
</dbReference>
<dbReference type="InterPro" id="IPR023772">
    <property type="entry name" value="DNA-bd_HTH_TetR-type_CS"/>
</dbReference>
<dbReference type="SUPFAM" id="SSF48498">
    <property type="entry name" value="Tetracyclin repressor-like, C-terminal domain"/>
    <property type="match status" value="1"/>
</dbReference>
<evidence type="ECO:0000256" key="5">
    <source>
        <dbReference type="PROSITE-ProRule" id="PRU00335"/>
    </source>
</evidence>